<sequence>MIYLDHNATTPVDSRVLEAMLPYLKNFYGNASGLYKLGRLSRTTVDTARQQVAGLVGVSADQVIFTSGGTEANNLALTSLDPAAGLAVSAIEHPSILEPAERLHRQGHPLTILGVDPDGLVRQNSLDEVIRSRKPALVSIMLANNETGVIQDVARHAERLRAQNIVLHTDAVQAAGKIPVDFKALGVQLLSLSSHKLYGPKGAGALIFEKGVKLSPLLLGGGQEQNYRSGTENVAAIVGFGKAAELAKAELAQRSEQLAGLKTRLETGLRSIPGLHIFSQNAPRLPNTVQFGLPNVDGEMLLMKLDRQGIAVSSGSACASGGKEPSYVLTAMGVDPVLARSAIRISLGISNTPEQITRFIEILQTLVNQEG</sequence>
<dbReference type="STRING" id="686340.Metal_3224"/>
<dbReference type="InterPro" id="IPR016454">
    <property type="entry name" value="Cysteine_dSase"/>
</dbReference>
<accession>H8GPE9</accession>
<evidence type="ECO:0000256" key="7">
    <source>
        <dbReference type="ARBA" id="ARBA00023014"/>
    </source>
</evidence>
<dbReference type="eggNOG" id="COG1104">
    <property type="taxonomic scope" value="Bacteria"/>
</dbReference>
<dbReference type="GO" id="GO:0031071">
    <property type="term" value="F:cysteine desulfurase activity"/>
    <property type="evidence" value="ECO:0007669"/>
    <property type="project" value="UniProtKB-EC"/>
</dbReference>
<evidence type="ECO:0000256" key="8">
    <source>
        <dbReference type="ARBA" id="ARBA00050776"/>
    </source>
</evidence>
<dbReference type="PIRSF" id="PIRSF005572">
    <property type="entry name" value="NifS"/>
    <property type="match status" value="1"/>
</dbReference>
<evidence type="ECO:0000256" key="2">
    <source>
        <dbReference type="ARBA" id="ARBA00006490"/>
    </source>
</evidence>
<keyword evidence="3" id="KW-0808">Transferase</keyword>
<dbReference type="InterPro" id="IPR015422">
    <property type="entry name" value="PyrdxlP-dep_Trfase_small"/>
</dbReference>
<keyword evidence="5" id="KW-0663">Pyridoxal phosphate</keyword>
<evidence type="ECO:0000259" key="9">
    <source>
        <dbReference type="Pfam" id="PF00266"/>
    </source>
</evidence>
<dbReference type="InterPro" id="IPR015424">
    <property type="entry name" value="PyrdxlP-dep_Trfase"/>
</dbReference>
<reference evidence="10 11" key="1">
    <citation type="journal article" date="2013" name="Genome Announc.">
        <title>Genome Sequence of the Obligate Gammaproteobacterial Methanotroph Methylomicrobium album Strain BG8.</title>
        <authorList>
            <person name="Kits K.D."/>
            <person name="Kalyuzhnaya M.G."/>
            <person name="Klotz M.G."/>
            <person name="Jetten M.S."/>
            <person name="Op den Camp H.J."/>
            <person name="Vuilleumier S."/>
            <person name="Bringel F."/>
            <person name="Dispirito A.A."/>
            <person name="Murrell J.C."/>
            <person name="Bruce D."/>
            <person name="Cheng J.F."/>
            <person name="Copeland A."/>
            <person name="Goodwin L."/>
            <person name="Hauser L."/>
            <person name="Lajus A."/>
            <person name="Land M.L."/>
            <person name="Lapidus A."/>
            <person name="Lucas S."/>
            <person name="Medigue C."/>
            <person name="Pitluck S."/>
            <person name="Woyke T."/>
            <person name="Zeytun A."/>
            <person name="Stein L.Y."/>
        </authorList>
    </citation>
    <scope>NUCLEOTIDE SEQUENCE [LARGE SCALE GENOMIC DNA]</scope>
    <source>
        <strain evidence="10 11">BG8</strain>
    </source>
</reference>
<dbReference type="Gene3D" id="1.10.260.50">
    <property type="match status" value="1"/>
</dbReference>
<dbReference type="PANTHER" id="PTHR11601:SF34">
    <property type="entry name" value="CYSTEINE DESULFURASE"/>
    <property type="match status" value="1"/>
</dbReference>
<evidence type="ECO:0000313" key="10">
    <source>
        <dbReference type="EMBL" id="EIC30895.1"/>
    </source>
</evidence>
<dbReference type="Gene3D" id="3.40.640.10">
    <property type="entry name" value="Type I PLP-dependent aspartate aminotransferase-like (Major domain)"/>
    <property type="match status" value="1"/>
</dbReference>
<keyword evidence="4" id="KW-0479">Metal-binding</keyword>
<evidence type="ECO:0000256" key="4">
    <source>
        <dbReference type="ARBA" id="ARBA00022723"/>
    </source>
</evidence>
<comment type="catalytic activity">
    <reaction evidence="8">
        <text>(sulfur carrier)-H + L-cysteine = (sulfur carrier)-SH + L-alanine</text>
        <dbReference type="Rhea" id="RHEA:43892"/>
        <dbReference type="Rhea" id="RHEA-COMP:14737"/>
        <dbReference type="Rhea" id="RHEA-COMP:14739"/>
        <dbReference type="ChEBI" id="CHEBI:29917"/>
        <dbReference type="ChEBI" id="CHEBI:35235"/>
        <dbReference type="ChEBI" id="CHEBI:57972"/>
        <dbReference type="ChEBI" id="CHEBI:64428"/>
        <dbReference type="EC" id="2.8.1.7"/>
    </reaction>
</comment>
<keyword evidence="11" id="KW-1185">Reference proteome</keyword>
<protein>
    <submittedName>
        <fullName evidence="10">Cysteine desulfurase family protein</fullName>
    </submittedName>
</protein>
<dbReference type="SUPFAM" id="SSF53383">
    <property type="entry name" value="PLP-dependent transferases"/>
    <property type="match status" value="1"/>
</dbReference>
<dbReference type="HOGENOM" id="CLU_003433_0_0_6"/>
<dbReference type="Gene3D" id="3.90.1150.10">
    <property type="entry name" value="Aspartate Aminotransferase, domain 1"/>
    <property type="match status" value="1"/>
</dbReference>
<evidence type="ECO:0000313" key="11">
    <source>
        <dbReference type="Proteomes" id="UP000005090"/>
    </source>
</evidence>
<evidence type="ECO:0000256" key="3">
    <source>
        <dbReference type="ARBA" id="ARBA00022679"/>
    </source>
</evidence>
<dbReference type="InterPro" id="IPR015421">
    <property type="entry name" value="PyrdxlP-dep_Trfase_major"/>
</dbReference>
<dbReference type="GO" id="GO:0046872">
    <property type="term" value="F:metal ion binding"/>
    <property type="evidence" value="ECO:0007669"/>
    <property type="project" value="UniProtKB-KW"/>
</dbReference>
<dbReference type="Pfam" id="PF00266">
    <property type="entry name" value="Aminotran_5"/>
    <property type="match status" value="1"/>
</dbReference>
<name>H8GPE9_METAL</name>
<evidence type="ECO:0000256" key="5">
    <source>
        <dbReference type="ARBA" id="ARBA00022898"/>
    </source>
</evidence>
<evidence type="ECO:0000256" key="1">
    <source>
        <dbReference type="ARBA" id="ARBA00001933"/>
    </source>
</evidence>
<dbReference type="PANTHER" id="PTHR11601">
    <property type="entry name" value="CYSTEINE DESULFURYLASE FAMILY MEMBER"/>
    <property type="match status" value="1"/>
</dbReference>
<gene>
    <name evidence="10" type="ORF">Metal_3224</name>
</gene>
<dbReference type="GO" id="GO:0051536">
    <property type="term" value="F:iron-sulfur cluster binding"/>
    <property type="evidence" value="ECO:0007669"/>
    <property type="project" value="UniProtKB-KW"/>
</dbReference>
<comment type="similarity">
    <text evidence="2">Belongs to the class-V pyridoxal-phosphate-dependent aminotransferase family. NifS/IscS subfamily.</text>
</comment>
<proteinExistence type="inferred from homology"/>
<dbReference type="RefSeq" id="WP_005373816.1">
    <property type="nucleotide sequence ID" value="NZ_CM001475.1"/>
</dbReference>
<comment type="cofactor">
    <cofactor evidence="1">
        <name>pyridoxal 5'-phosphate</name>
        <dbReference type="ChEBI" id="CHEBI:597326"/>
    </cofactor>
</comment>
<dbReference type="InterPro" id="IPR000192">
    <property type="entry name" value="Aminotrans_V_dom"/>
</dbReference>
<dbReference type="Proteomes" id="UP000005090">
    <property type="component" value="Chromosome"/>
</dbReference>
<organism evidence="10 11">
    <name type="scientific">Methylomicrobium album BG8</name>
    <dbReference type="NCBI Taxonomy" id="686340"/>
    <lineage>
        <taxon>Bacteria</taxon>
        <taxon>Pseudomonadati</taxon>
        <taxon>Pseudomonadota</taxon>
        <taxon>Gammaproteobacteria</taxon>
        <taxon>Methylococcales</taxon>
        <taxon>Methylococcaceae</taxon>
        <taxon>Methylomicrobium</taxon>
    </lineage>
</organism>
<keyword evidence="6" id="KW-0408">Iron</keyword>
<feature type="domain" description="Aminotransferase class V" evidence="9">
    <location>
        <begin position="2"/>
        <end position="359"/>
    </location>
</feature>
<keyword evidence="7" id="KW-0411">Iron-sulfur</keyword>
<evidence type="ECO:0000256" key="6">
    <source>
        <dbReference type="ARBA" id="ARBA00023004"/>
    </source>
</evidence>
<dbReference type="AlphaFoldDB" id="H8GPE9"/>
<dbReference type="EMBL" id="CM001475">
    <property type="protein sequence ID" value="EIC30895.1"/>
    <property type="molecule type" value="Genomic_DNA"/>
</dbReference>